<keyword evidence="5" id="KW-1185">Reference proteome</keyword>
<reference evidence="5" key="1">
    <citation type="journal article" date="2019" name="Int. J. Syst. Evol. Microbiol.">
        <title>The Global Catalogue of Microorganisms (GCM) 10K type strain sequencing project: providing services to taxonomists for standard genome sequencing and annotation.</title>
        <authorList>
            <consortium name="The Broad Institute Genomics Platform"/>
            <consortium name="The Broad Institute Genome Sequencing Center for Infectious Disease"/>
            <person name="Wu L."/>
            <person name="Ma J."/>
        </authorList>
    </citation>
    <scope>NUCLEOTIDE SEQUENCE [LARGE SCALE GENOMIC DNA]</scope>
    <source>
        <strain evidence="5">YJ-61-S</strain>
    </source>
</reference>
<evidence type="ECO:0000313" key="4">
    <source>
        <dbReference type="EMBL" id="MFC4633223.1"/>
    </source>
</evidence>
<evidence type="ECO:0000259" key="3">
    <source>
        <dbReference type="Pfam" id="PF18962"/>
    </source>
</evidence>
<dbReference type="SUPFAM" id="SSF49785">
    <property type="entry name" value="Galactose-binding domain-like"/>
    <property type="match status" value="1"/>
</dbReference>
<evidence type="ECO:0000256" key="2">
    <source>
        <dbReference type="SAM" id="SignalP"/>
    </source>
</evidence>
<proteinExistence type="predicted"/>
<dbReference type="EMBL" id="JBHSFV010000002">
    <property type="protein sequence ID" value="MFC4633223.1"/>
    <property type="molecule type" value="Genomic_DNA"/>
</dbReference>
<dbReference type="InterPro" id="IPR026444">
    <property type="entry name" value="Secre_tail"/>
</dbReference>
<name>A0ABV9HTM1_9FLAO</name>
<gene>
    <name evidence="4" type="ORF">ACFO3O_04855</name>
</gene>
<feature type="domain" description="Secretion system C-terminal sorting" evidence="3">
    <location>
        <begin position="510"/>
        <end position="579"/>
    </location>
</feature>
<feature type="chain" id="PRO_5047303670" evidence="2">
    <location>
        <begin position="21"/>
        <end position="580"/>
    </location>
</feature>
<dbReference type="RefSeq" id="WP_379977418.1">
    <property type="nucleotide sequence ID" value="NZ_JBHSFV010000002.1"/>
</dbReference>
<organism evidence="4 5">
    <name type="scientific">Dokdonia ponticola</name>
    <dbReference type="NCBI Taxonomy" id="2041041"/>
    <lineage>
        <taxon>Bacteria</taxon>
        <taxon>Pseudomonadati</taxon>
        <taxon>Bacteroidota</taxon>
        <taxon>Flavobacteriia</taxon>
        <taxon>Flavobacteriales</taxon>
        <taxon>Flavobacteriaceae</taxon>
        <taxon>Dokdonia</taxon>
    </lineage>
</organism>
<comment type="caution">
    <text evidence="4">The sequence shown here is derived from an EMBL/GenBank/DDBJ whole genome shotgun (WGS) entry which is preliminary data.</text>
</comment>
<dbReference type="InterPro" id="IPR008979">
    <property type="entry name" value="Galactose-bd-like_sf"/>
</dbReference>
<sequence length="580" mass="62374">MKKITLLVGLLICSIGFSQSLPINFEGDITTADFVDFDGGTATVLENPFPSAMNNSATVAQIIRDGGEIFAGSKILLADNLDFSVLTKITMKVYTTAPVGTTVKFKLEGSGPSVEVDATTTVSSEWETLEWIFVGTENNLNEVVFMFDFGNVGDGSETSTFYFDDIAQVEGPVAPVPTNLPIDFETDIVDTDLLNFSGATASVIPNPQIDSANPSATVGQIVRNGGQYWAGSKIFLTNDIDLSTMWHISMKVYTTAPVGTRMKLELESASGVTNLDYLTTVSGEWETASWNFDGQANTYNRINFLFDFGNVGDGSSDSTFLFDDIQQLVGPPIPDPIAASLPVDFEASVVTSDFTNVSGAITTIIDNPQADADNPSATVAQFVRSGGAPWAQSKLILTEFLDLSTQSAISMKVYTDAPVGTLLKLKVESTDEGFANERDINTTVSGAWQTYTWDFAGDPPVYNVLTFMLGYATPNDASPSATFLFDDIVQVDPALSVDDQSLDVNDIISYPNPVKDVFTISTKDKKITTVTIFDILGQQIKTVTPNSTQVLLDVADMVKGLYIAQIVTPSGTASIKLIVQ</sequence>
<accession>A0ABV9HTM1</accession>
<dbReference type="Proteomes" id="UP001596043">
    <property type="component" value="Unassembled WGS sequence"/>
</dbReference>
<dbReference type="Pfam" id="PF18962">
    <property type="entry name" value="Por_Secre_tail"/>
    <property type="match status" value="1"/>
</dbReference>
<dbReference type="NCBIfam" id="TIGR04183">
    <property type="entry name" value="Por_Secre_tail"/>
    <property type="match status" value="1"/>
</dbReference>
<keyword evidence="1 2" id="KW-0732">Signal</keyword>
<evidence type="ECO:0000256" key="1">
    <source>
        <dbReference type="ARBA" id="ARBA00022729"/>
    </source>
</evidence>
<protein>
    <submittedName>
        <fullName evidence="4">T9SS type A sorting domain-containing protein</fullName>
    </submittedName>
</protein>
<feature type="signal peptide" evidence="2">
    <location>
        <begin position="1"/>
        <end position="20"/>
    </location>
</feature>
<dbReference type="Gene3D" id="2.60.120.260">
    <property type="entry name" value="Galactose-binding domain-like"/>
    <property type="match status" value="3"/>
</dbReference>
<evidence type="ECO:0000313" key="5">
    <source>
        <dbReference type="Proteomes" id="UP001596043"/>
    </source>
</evidence>